<sequence>MSPIWKQRGWVGTFTEYSQVCTREAERGTWPAALCVALSQALAPAPERRPRGAGSQHSHFGQGRVEGGGRHRPGQLPGLAGHDHGPRGSPPGHAALSHSPGGRLPGPLEALRHRDWFSPRDSEGGERGDCVWGGGFFVCC</sequence>
<gene>
    <name evidence="2" type="primary">DKFZp434J194</name>
</gene>
<accession>Q659F3</accession>
<reference evidence="2" key="1">
    <citation type="submission" date="2004-09" db="EMBL/GenBank/DDBJ databases">
        <authorList>
            <consortium name="The German cDNA Consortium"/>
            <person name="Wambutt R."/>
            <person name="Heubner D."/>
            <person name="Mewes H.W."/>
            <person name="Weil B."/>
            <person name="Amid C."/>
            <person name="Osanger A."/>
            <person name="Fobo G."/>
            <person name="Han M."/>
            <person name="Wiemann S."/>
        </authorList>
    </citation>
    <scope>NUCLEOTIDE SEQUENCE</scope>
    <source>
        <tissue evidence="2">Testis</tissue>
    </source>
</reference>
<evidence type="ECO:0000313" key="2">
    <source>
        <dbReference type="EMBL" id="CAH56407.1"/>
    </source>
</evidence>
<feature type="region of interest" description="Disordered" evidence="1">
    <location>
        <begin position="42"/>
        <end position="109"/>
    </location>
</feature>
<proteinExistence type="evidence at transcript level"/>
<name>Q659F3_HUMAN</name>
<dbReference type="EMBL" id="AL110227">
    <property type="protein sequence ID" value="CAH56407.1"/>
    <property type="molecule type" value="mRNA"/>
</dbReference>
<organism evidence="2">
    <name type="scientific">Homo sapiens</name>
    <name type="common">Human</name>
    <dbReference type="NCBI Taxonomy" id="9606"/>
    <lineage>
        <taxon>Eukaryota</taxon>
        <taxon>Metazoa</taxon>
        <taxon>Chordata</taxon>
        <taxon>Craniata</taxon>
        <taxon>Vertebrata</taxon>
        <taxon>Euteleostomi</taxon>
        <taxon>Mammalia</taxon>
        <taxon>Eutheria</taxon>
        <taxon>Euarchontoglires</taxon>
        <taxon>Primates</taxon>
        <taxon>Haplorrhini</taxon>
        <taxon>Catarrhini</taxon>
        <taxon>Hominidae</taxon>
        <taxon>Homo</taxon>
    </lineage>
</organism>
<evidence type="ECO:0000256" key="1">
    <source>
        <dbReference type="SAM" id="MobiDB-lite"/>
    </source>
</evidence>
<protein>
    <submittedName>
        <fullName evidence="2">Uncharacterized protein DKFZp434J194</fullName>
    </submittedName>
</protein>
<dbReference type="AlphaFoldDB" id="Q659F3"/>